<keyword evidence="2" id="KW-0472">Membrane</keyword>
<protein>
    <recommendedName>
        <fullName evidence="5">Lipopolysaccharide biosynthesis protein</fullName>
    </recommendedName>
</protein>
<feature type="region of interest" description="Disordered" evidence="1">
    <location>
        <begin position="19"/>
        <end position="123"/>
    </location>
</feature>
<keyword evidence="2" id="KW-0812">Transmembrane</keyword>
<feature type="compositionally biased region" description="Low complexity" evidence="1">
    <location>
        <begin position="58"/>
        <end position="75"/>
    </location>
</feature>
<gene>
    <name evidence="3" type="ORF">RM572_16865</name>
</gene>
<feature type="transmembrane region" description="Helical" evidence="2">
    <location>
        <begin position="152"/>
        <end position="172"/>
    </location>
</feature>
<evidence type="ECO:0000256" key="2">
    <source>
        <dbReference type="SAM" id="Phobius"/>
    </source>
</evidence>
<comment type="caution">
    <text evidence="3">The sequence shown here is derived from an EMBL/GenBank/DDBJ whole genome shotgun (WGS) entry which is preliminary data.</text>
</comment>
<accession>A0ABU2NTW8</accession>
<evidence type="ECO:0000313" key="3">
    <source>
        <dbReference type="EMBL" id="MDT0380427.1"/>
    </source>
</evidence>
<evidence type="ECO:0000313" key="4">
    <source>
        <dbReference type="Proteomes" id="UP001183414"/>
    </source>
</evidence>
<dbReference type="RefSeq" id="WP_311674182.1">
    <property type="nucleotide sequence ID" value="NZ_JAVREQ010000014.1"/>
</dbReference>
<sequence length="334" mass="32944">MGVGKVSAAGLPVKAILAKAALPGTVAPNSPERRATGATGRSDVPDAGPGGGTGGLLAAHVARASAQRRSAVPRRGGNGGATVGRTEEAACTTHLAPRADRPSRPARSEEGAGEAASTDTAKAPRVWPAVRRATGAGAQRARRTWRRRPRGAAPAAACVLAGVLAGAAYGALSPARYTATSYVAVVPGKGGDPVTALGFAQAYGRIATDTAVLAKAQQDGGVPVAALQDGVEAVTSPDAPMIEITGSAPSAGEAAEMANAVARSLADVAGESAKDTGVELTAFSRARAPREASSPSPVLATAVGGSAGVLVGALVLLVRPRRDAAAPDGEETVR</sequence>
<reference evidence="4" key="1">
    <citation type="submission" date="2023-07" db="EMBL/GenBank/DDBJ databases">
        <title>30 novel species of actinomycetes from the DSMZ collection.</title>
        <authorList>
            <person name="Nouioui I."/>
        </authorList>
    </citation>
    <scope>NUCLEOTIDE SEQUENCE [LARGE SCALE GENOMIC DNA]</scope>
    <source>
        <strain evidence="4">DSM 42041</strain>
    </source>
</reference>
<evidence type="ECO:0000256" key="1">
    <source>
        <dbReference type="SAM" id="MobiDB-lite"/>
    </source>
</evidence>
<feature type="compositionally biased region" description="Basic and acidic residues" evidence="1">
    <location>
        <begin position="97"/>
        <end position="110"/>
    </location>
</feature>
<keyword evidence="4" id="KW-1185">Reference proteome</keyword>
<keyword evidence="2" id="KW-1133">Transmembrane helix</keyword>
<evidence type="ECO:0008006" key="5">
    <source>
        <dbReference type="Google" id="ProtNLM"/>
    </source>
</evidence>
<dbReference type="Proteomes" id="UP001183414">
    <property type="component" value="Unassembled WGS sequence"/>
</dbReference>
<name>A0ABU2NTW8_9ACTN</name>
<feature type="transmembrane region" description="Helical" evidence="2">
    <location>
        <begin position="298"/>
        <end position="318"/>
    </location>
</feature>
<proteinExistence type="predicted"/>
<organism evidence="3 4">
    <name type="scientific">Streptomyces hazeniae</name>
    <dbReference type="NCBI Taxonomy" id="3075538"/>
    <lineage>
        <taxon>Bacteria</taxon>
        <taxon>Bacillati</taxon>
        <taxon>Actinomycetota</taxon>
        <taxon>Actinomycetes</taxon>
        <taxon>Kitasatosporales</taxon>
        <taxon>Streptomycetaceae</taxon>
        <taxon>Streptomyces</taxon>
    </lineage>
</organism>
<dbReference type="EMBL" id="JAVREQ010000014">
    <property type="protein sequence ID" value="MDT0380427.1"/>
    <property type="molecule type" value="Genomic_DNA"/>
</dbReference>